<dbReference type="InterPro" id="IPR021820">
    <property type="entry name" value="S-locus_recpt_kinase_C"/>
</dbReference>
<feature type="chain" id="PRO_5044569049" description="Receptor-like serine/threonine-protein kinase" evidence="24">
    <location>
        <begin position="25"/>
        <end position="834"/>
    </location>
</feature>
<feature type="signal peptide" evidence="24">
    <location>
        <begin position="1"/>
        <end position="24"/>
    </location>
</feature>
<dbReference type="RefSeq" id="XP_031397689.1">
    <property type="nucleotide sequence ID" value="XM_031541829.1"/>
</dbReference>
<dbReference type="InterPro" id="IPR000742">
    <property type="entry name" value="EGF"/>
</dbReference>
<dbReference type="GO" id="GO:0030246">
    <property type="term" value="F:carbohydrate binding"/>
    <property type="evidence" value="ECO:0007669"/>
    <property type="project" value="UniProtKB-KW"/>
</dbReference>
<dbReference type="EMBL" id="MTKT01002534">
    <property type="protein sequence ID" value="OWM77590.1"/>
    <property type="molecule type" value="Genomic_DNA"/>
</dbReference>
<dbReference type="Gene3D" id="3.30.200.20">
    <property type="entry name" value="Phosphorylase Kinase, domain 1"/>
    <property type="match status" value="1"/>
</dbReference>
<dbReference type="InterPro" id="IPR003609">
    <property type="entry name" value="Pan_app"/>
</dbReference>
<evidence type="ECO:0000256" key="3">
    <source>
        <dbReference type="ARBA" id="ARBA00022527"/>
    </source>
</evidence>
<evidence type="ECO:0000256" key="18">
    <source>
        <dbReference type="ARBA" id="ARBA00048679"/>
    </source>
</evidence>
<keyword evidence="10 19" id="KW-0418">Kinase</keyword>
<dbReference type="SUPFAM" id="SSF51110">
    <property type="entry name" value="alpha-D-mannose-specific plant lectins"/>
    <property type="match status" value="1"/>
</dbReference>
<reference evidence="30" key="1">
    <citation type="journal article" date="2017" name="Plant J.">
        <title>The pomegranate (Punica granatum L.) genome and the genomics of punicalagin biosynthesis.</title>
        <authorList>
            <person name="Qin G."/>
            <person name="Xu C."/>
            <person name="Ming R."/>
            <person name="Tang H."/>
            <person name="Guyot R."/>
            <person name="Kramer E.M."/>
            <person name="Hu Y."/>
            <person name="Yi X."/>
            <person name="Qi Y."/>
            <person name="Xu X."/>
            <person name="Gao Z."/>
            <person name="Pan H."/>
            <person name="Jian J."/>
            <person name="Tian Y."/>
            <person name="Yue Z."/>
            <person name="Xu Y."/>
        </authorList>
    </citation>
    <scope>NUCLEOTIDE SEQUENCE [LARGE SCALE GENOMIC DNA]</scope>
    <source>
        <strain evidence="30">cv. Dabenzi</strain>
    </source>
</reference>
<dbReference type="FunFam" id="1.10.510.10:FF:000060">
    <property type="entry name" value="G-type lectin S-receptor-like serine/threonine-protein kinase"/>
    <property type="match status" value="1"/>
</dbReference>
<keyword evidence="2" id="KW-1003">Cell membrane</keyword>
<evidence type="ECO:0000256" key="10">
    <source>
        <dbReference type="ARBA" id="ARBA00022777"/>
    </source>
</evidence>
<evidence type="ECO:0000256" key="8">
    <source>
        <dbReference type="ARBA" id="ARBA00022734"/>
    </source>
</evidence>
<dbReference type="PIRSF" id="PIRSF000641">
    <property type="entry name" value="SRK"/>
    <property type="match status" value="1"/>
</dbReference>
<dbReference type="InterPro" id="IPR001245">
    <property type="entry name" value="Ser-Thr/Tyr_kinase_cat_dom"/>
</dbReference>
<evidence type="ECO:0000256" key="23">
    <source>
        <dbReference type="SAM" id="Phobius"/>
    </source>
</evidence>
<evidence type="ECO:0000256" key="5">
    <source>
        <dbReference type="ARBA" id="ARBA00022679"/>
    </source>
</evidence>
<evidence type="ECO:0000256" key="12">
    <source>
        <dbReference type="ARBA" id="ARBA00022989"/>
    </source>
</evidence>
<evidence type="ECO:0000256" key="14">
    <source>
        <dbReference type="ARBA" id="ARBA00023157"/>
    </source>
</evidence>
<keyword evidence="9 19" id="KW-0547">Nucleotide-binding</keyword>
<evidence type="ECO:0000313" key="29">
    <source>
        <dbReference type="EMBL" id="OWM77590.1"/>
    </source>
</evidence>
<keyword evidence="15" id="KW-0675">Receptor</keyword>
<evidence type="ECO:0000259" key="28">
    <source>
        <dbReference type="PROSITE" id="PS50948"/>
    </source>
</evidence>
<dbReference type="PROSITE" id="PS50948">
    <property type="entry name" value="PAN"/>
    <property type="match status" value="1"/>
</dbReference>
<dbReference type="SUPFAM" id="SSF56112">
    <property type="entry name" value="Protein kinase-like (PK-like)"/>
    <property type="match status" value="1"/>
</dbReference>
<feature type="binding site" evidence="21">
    <location>
        <position position="546"/>
    </location>
    <ligand>
        <name>ATP</name>
        <dbReference type="ChEBI" id="CHEBI:30616"/>
    </ligand>
</feature>
<dbReference type="GO" id="GO:0005524">
    <property type="term" value="F:ATP binding"/>
    <property type="evidence" value="ECO:0007669"/>
    <property type="project" value="UniProtKB-UniRule"/>
</dbReference>
<dbReference type="InterPro" id="IPR036426">
    <property type="entry name" value="Bulb-type_lectin_dom_sf"/>
</dbReference>
<evidence type="ECO:0000256" key="1">
    <source>
        <dbReference type="ARBA" id="ARBA00004251"/>
    </source>
</evidence>
<dbReference type="Pfam" id="PF07714">
    <property type="entry name" value="PK_Tyr_Ser-Thr"/>
    <property type="match status" value="1"/>
</dbReference>
<proteinExistence type="inferred from homology"/>
<dbReference type="PROSITE" id="PS50026">
    <property type="entry name" value="EGF_3"/>
    <property type="match status" value="1"/>
</dbReference>
<dbReference type="CDD" id="cd00054">
    <property type="entry name" value="EGF_CA"/>
    <property type="match status" value="1"/>
</dbReference>
<comment type="caution">
    <text evidence="20">Lacks conserved residue(s) required for the propagation of feature annotation.</text>
</comment>
<evidence type="ECO:0000259" key="27">
    <source>
        <dbReference type="PROSITE" id="PS50927"/>
    </source>
</evidence>
<keyword evidence="14" id="KW-1015">Disulfide bond</keyword>
<dbReference type="PROSITE" id="PS00107">
    <property type="entry name" value="PROTEIN_KINASE_ATP"/>
    <property type="match status" value="1"/>
</dbReference>
<evidence type="ECO:0000256" key="21">
    <source>
        <dbReference type="PROSITE-ProRule" id="PRU10141"/>
    </source>
</evidence>
<evidence type="ECO:0000256" key="6">
    <source>
        <dbReference type="ARBA" id="ARBA00022692"/>
    </source>
</evidence>
<evidence type="ECO:0000256" key="19">
    <source>
        <dbReference type="PIRNR" id="PIRNR000641"/>
    </source>
</evidence>
<evidence type="ECO:0000256" key="17">
    <source>
        <dbReference type="ARBA" id="ARBA00047899"/>
    </source>
</evidence>
<dbReference type="InterPro" id="IPR011009">
    <property type="entry name" value="Kinase-like_dom_sf"/>
</dbReference>
<keyword evidence="31" id="KW-1185">Reference proteome</keyword>
<gene>
    <name evidence="32" type="primary">LOC116208413</name>
    <name evidence="29" type="ORF">CDL15_Pgr016988</name>
</gene>
<dbReference type="InterPro" id="IPR000719">
    <property type="entry name" value="Prot_kinase_dom"/>
</dbReference>
<dbReference type="OrthoDB" id="1933550at2759"/>
<dbReference type="Gene3D" id="2.90.10.10">
    <property type="entry name" value="Bulb-type lectin domain"/>
    <property type="match status" value="1"/>
</dbReference>
<dbReference type="InterPro" id="IPR008271">
    <property type="entry name" value="Ser/Thr_kinase_AS"/>
</dbReference>
<dbReference type="Pfam" id="PF11883">
    <property type="entry name" value="DUF3403"/>
    <property type="match status" value="1"/>
</dbReference>
<evidence type="ECO:0000256" key="9">
    <source>
        <dbReference type="ARBA" id="ARBA00022741"/>
    </source>
</evidence>
<dbReference type="CDD" id="cd01098">
    <property type="entry name" value="PAN_AP_plant"/>
    <property type="match status" value="1"/>
</dbReference>
<dbReference type="GO" id="GO:0005886">
    <property type="term" value="C:plasma membrane"/>
    <property type="evidence" value="ECO:0007669"/>
    <property type="project" value="UniProtKB-SubCell"/>
</dbReference>
<sequence length="834" mass="93826">MDASIRMTLFSLHTLLLLLQRSHCETLNTITQSIPLRDGDVLLSENKIFAFGFFSPENSTRRFIGTWYNNVSEKTVFWVANRDRPVNDTSGVLSINSSGDLVLHCCSNGSSPLWSTNMSTTISDKTTAAQLQDSGNFILLQRLSNRVLWQSFDHPTDTQMPFMKLGLDRRTGLYWSLNSWKSKDDPGQGNFTYRMDPRGYPQLFLYQNGVPRWRSGPWTGLRWSGVPQMTNPDILNVSFVNDQEEISVVHKVRNSSIIARMVMEPSGLLQQFTWHDRTGRWIQFWAAPVEQCDNYGACGPYGNCDPYNTNRFFCTCLPGFEPRSPADWFLRDGSGGCKRTPGVSTCRSGEGFVKVALVKVPDTSRAHADMSLSLKECAQECLKNCSCTAYTSADESNGGSGCLAWYDDLLDIRTFSDIGQDLYVRVDAAVLARFTEKKRSPRKWLIGATVSAGVILVLLIILFIVKKRHRRARPSASLSVAHHGDDESRSRHVLEYDSRTSDLPFFDLSTIATATDNFSFINKLGQGGFGSVYKGVLDDGKEIAVKRLSKSSGQGIEEFKNEVTLIARLQHRNLVKILGCCIEEDEKMLIYEYLPNKSLDSFLFDEQKRSLLGWRKRFEIAYGIARGMLYLHQDSRLRIIHRDLKTSNVLLDASMNPKISDFGMARICGGDQIEGNTRRVVGTYGYMSPEYAMEGLFSIKSDVYSFGVVLLEIISGKRNSSFYHENSSCNLVGHVWELWKEGSCLDIVDPSMANMYDEEVLRCIQIALLCVQEFATDRPTMSDVVFMLGNNVRLSSPKQPSFASRRKPGRADTSSSNEGTNSVNYLTLTVVEAR</sequence>
<dbReference type="AlphaFoldDB" id="A0A218WZ09"/>
<evidence type="ECO:0000256" key="11">
    <source>
        <dbReference type="ARBA" id="ARBA00022840"/>
    </source>
</evidence>
<protein>
    <recommendedName>
        <fullName evidence="19">Receptor-like serine/threonine-protein kinase</fullName>
        <ecNumber evidence="19">2.7.11.1</ecNumber>
    </recommendedName>
</protein>
<organism evidence="29 30">
    <name type="scientific">Punica granatum</name>
    <name type="common">Pomegranate</name>
    <dbReference type="NCBI Taxonomy" id="22663"/>
    <lineage>
        <taxon>Eukaryota</taxon>
        <taxon>Viridiplantae</taxon>
        <taxon>Streptophyta</taxon>
        <taxon>Embryophyta</taxon>
        <taxon>Tracheophyta</taxon>
        <taxon>Spermatophyta</taxon>
        <taxon>Magnoliopsida</taxon>
        <taxon>eudicotyledons</taxon>
        <taxon>Gunneridae</taxon>
        <taxon>Pentapetalae</taxon>
        <taxon>rosids</taxon>
        <taxon>malvids</taxon>
        <taxon>Myrtales</taxon>
        <taxon>Lythraceae</taxon>
        <taxon>Punica</taxon>
    </lineage>
</organism>
<feature type="transmembrane region" description="Helical" evidence="23">
    <location>
        <begin position="444"/>
        <end position="465"/>
    </location>
</feature>
<feature type="domain" description="Bulb-type lectin" evidence="27">
    <location>
        <begin position="27"/>
        <end position="152"/>
    </location>
</feature>
<keyword evidence="5 19" id="KW-0808">Transferase</keyword>
<evidence type="ECO:0000259" key="25">
    <source>
        <dbReference type="PROSITE" id="PS50011"/>
    </source>
</evidence>
<evidence type="ECO:0000313" key="31">
    <source>
        <dbReference type="Proteomes" id="UP000515151"/>
    </source>
</evidence>
<feature type="domain" description="EGF-like" evidence="26">
    <location>
        <begin position="288"/>
        <end position="326"/>
    </location>
</feature>
<evidence type="ECO:0000256" key="22">
    <source>
        <dbReference type="SAM" id="MobiDB-lite"/>
    </source>
</evidence>
<evidence type="ECO:0000256" key="16">
    <source>
        <dbReference type="ARBA" id="ARBA00023180"/>
    </source>
</evidence>
<keyword evidence="7 24" id="KW-0732">Signal</keyword>
<comment type="catalytic activity">
    <reaction evidence="17 19">
        <text>L-threonyl-[protein] + ATP = O-phospho-L-threonyl-[protein] + ADP + H(+)</text>
        <dbReference type="Rhea" id="RHEA:46608"/>
        <dbReference type="Rhea" id="RHEA-COMP:11060"/>
        <dbReference type="Rhea" id="RHEA-COMP:11605"/>
        <dbReference type="ChEBI" id="CHEBI:15378"/>
        <dbReference type="ChEBI" id="CHEBI:30013"/>
        <dbReference type="ChEBI" id="CHEBI:30616"/>
        <dbReference type="ChEBI" id="CHEBI:61977"/>
        <dbReference type="ChEBI" id="CHEBI:456216"/>
        <dbReference type="EC" id="2.7.11.1"/>
    </reaction>
</comment>
<name>A0A218WZ09_PUNGR</name>
<dbReference type="GeneID" id="116208413"/>
<keyword evidence="13 23" id="KW-0472">Membrane</keyword>
<evidence type="ECO:0000256" key="24">
    <source>
        <dbReference type="SAM" id="SignalP"/>
    </source>
</evidence>
<dbReference type="FunFam" id="2.90.10.10:FF:000005">
    <property type="entry name" value="G-type lectin S-receptor-like serine/threonine-protein kinase"/>
    <property type="match status" value="1"/>
</dbReference>
<dbReference type="InterPro" id="IPR000858">
    <property type="entry name" value="S_locus_glycoprot_dom"/>
</dbReference>
<reference evidence="29" key="2">
    <citation type="submission" date="2017-06" db="EMBL/GenBank/DDBJ databases">
        <title>The pomegranate genome and the genomics of punicalagin biosynthesis.</title>
        <authorList>
            <person name="Xu C."/>
        </authorList>
    </citation>
    <scope>NUCLEOTIDE SEQUENCE [LARGE SCALE GENOMIC DNA]</scope>
    <source>
        <tissue evidence="29">Fresh leaf</tissue>
    </source>
</reference>
<evidence type="ECO:0000259" key="26">
    <source>
        <dbReference type="PROSITE" id="PS50026"/>
    </source>
</evidence>
<keyword evidence="8" id="KW-0430">Lectin</keyword>
<keyword evidence="3 19" id="KW-0723">Serine/threonine-protein kinase</keyword>
<dbReference type="SMART" id="SM00473">
    <property type="entry name" value="PAN_AP"/>
    <property type="match status" value="1"/>
</dbReference>
<feature type="domain" description="Protein kinase" evidence="25">
    <location>
        <begin position="518"/>
        <end position="802"/>
    </location>
</feature>
<dbReference type="GO" id="GO:0048544">
    <property type="term" value="P:recognition of pollen"/>
    <property type="evidence" value="ECO:0007669"/>
    <property type="project" value="InterPro"/>
</dbReference>
<dbReference type="Pfam" id="PF00954">
    <property type="entry name" value="S_locus_glycop"/>
    <property type="match status" value="1"/>
</dbReference>
<keyword evidence="11 19" id="KW-0067">ATP-binding</keyword>
<evidence type="ECO:0000313" key="30">
    <source>
        <dbReference type="Proteomes" id="UP000197138"/>
    </source>
</evidence>
<evidence type="ECO:0000313" key="32">
    <source>
        <dbReference type="RefSeq" id="XP_031397689.1"/>
    </source>
</evidence>
<evidence type="ECO:0000256" key="15">
    <source>
        <dbReference type="ARBA" id="ARBA00023170"/>
    </source>
</evidence>
<dbReference type="Gene3D" id="1.10.510.10">
    <property type="entry name" value="Transferase(Phosphotransferase) domain 1"/>
    <property type="match status" value="1"/>
</dbReference>
<dbReference type="CDD" id="cd14066">
    <property type="entry name" value="STKc_IRAK"/>
    <property type="match status" value="1"/>
</dbReference>
<dbReference type="FunFam" id="3.30.200.20:FF:000330">
    <property type="entry name" value="G-type lectin S-receptor-like serine/threonine-protein kinase At4g03230"/>
    <property type="match status" value="1"/>
</dbReference>
<comment type="similarity">
    <text evidence="19">Belongs to the protein kinase superfamily. Ser/Thr protein kinase family.</text>
</comment>
<accession>A0A218WZ09</accession>
<comment type="catalytic activity">
    <reaction evidence="18 19">
        <text>L-seryl-[protein] + ATP = O-phospho-L-seryl-[protein] + ADP + H(+)</text>
        <dbReference type="Rhea" id="RHEA:17989"/>
        <dbReference type="Rhea" id="RHEA-COMP:9863"/>
        <dbReference type="Rhea" id="RHEA-COMP:11604"/>
        <dbReference type="ChEBI" id="CHEBI:15378"/>
        <dbReference type="ChEBI" id="CHEBI:29999"/>
        <dbReference type="ChEBI" id="CHEBI:30616"/>
        <dbReference type="ChEBI" id="CHEBI:83421"/>
        <dbReference type="ChEBI" id="CHEBI:456216"/>
        <dbReference type="EC" id="2.7.11.1"/>
    </reaction>
</comment>
<dbReference type="CDD" id="cd00028">
    <property type="entry name" value="B_lectin"/>
    <property type="match status" value="1"/>
</dbReference>
<dbReference type="Pfam" id="PF01453">
    <property type="entry name" value="B_lectin"/>
    <property type="match status" value="1"/>
</dbReference>
<reference evidence="31" key="3">
    <citation type="journal article" date="2020" name="Plant Biotechnol. J.">
        <title>The pomegranate (Punica granatum L.) draft genome dissects genetic divergence between soft- and hard-seeded cultivars.</title>
        <authorList>
            <person name="Luo X."/>
            <person name="Li H."/>
            <person name="Wu Z."/>
            <person name="Yao W."/>
            <person name="Zhao P."/>
            <person name="Cao D."/>
            <person name="Yu H."/>
            <person name="Li K."/>
            <person name="Poudel K."/>
            <person name="Zhao D."/>
            <person name="Zhang F."/>
            <person name="Xia X."/>
            <person name="Chen L."/>
            <person name="Wang Q."/>
            <person name="Jing D."/>
            <person name="Cao S."/>
        </authorList>
    </citation>
    <scope>NUCLEOTIDE SEQUENCE [LARGE SCALE GENOMIC DNA]</scope>
</reference>
<dbReference type="PANTHER" id="PTHR27002:SF1095">
    <property type="entry name" value="G-TYPE LECTIN S-RECEPTOR-LIKE SERINE_THREONINE-PROTEIN KINASE RKS1"/>
    <property type="match status" value="1"/>
</dbReference>
<evidence type="ECO:0000256" key="20">
    <source>
        <dbReference type="PROSITE-ProRule" id="PRU00076"/>
    </source>
</evidence>
<dbReference type="PANTHER" id="PTHR27002">
    <property type="entry name" value="RECEPTOR-LIKE SERINE/THREONINE-PROTEIN KINASE SD1-8"/>
    <property type="match status" value="1"/>
</dbReference>
<evidence type="ECO:0000256" key="13">
    <source>
        <dbReference type="ARBA" id="ARBA00023136"/>
    </source>
</evidence>
<dbReference type="Pfam" id="PF08276">
    <property type="entry name" value="PAN_2"/>
    <property type="match status" value="1"/>
</dbReference>
<comment type="subcellular location">
    <subcellularLocation>
        <location evidence="1">Cell membrane</location>
        <topology evidence="1">Single-pass type I membrane protein</topology>
    </subcellularLocation>
</comment>
<keyword evidence="4 20" id="KW-0245">EGF-like domain</keyword>
<feature type="domain" description="Apple" evidence="28">
    <location>
        <begin position="346"/>
        <end position="427"/>
    </location>
</feature>
<dbReference type="SMART" id="SM00220">
    <property type="entry name" value="S_TKc"/>
    <property type="match status" value="1"/>
</dbReference>
<evidence type="ECO:0000256" key="4">
    <source>
        <dbReference type="ARBA" id="ARBA00022536"/>
    </source>
</evidence>
<evidence type="ECO:0000256" key="2">
    <source>
        <dbReference type="ARBA" id="ARBA00022475"/>
    </source>
</evidence>
<keyword evidence="12 23" id="KW-1133">Transmembrane helix</keyword>
<feature type="region of interest" description="Disordered" evidence="22">
    <location>
        <begin position="796"/>
        <end position="820"/>
    </location>
</feature>
<reference evidence="32" key="4">
    <citation type="submission" date="2025-04" db="UniProtKB">
        <authorList>
            <consortium name="RefSeq"/>
        </authorList>
    </citation>
    <scope>IDENTIFICATION</scope>
    <source>
        <tissue evidence="32">Leaf</tissue>
    </source>
</reference>
<dbReference type="InterPro" id="IPR024171">
    <property type="entry name" value="SRK-like_kinase"/>
</dbReference>
<dbReference type="PROSITE" id="PS00108">
    <property type="entry name" value="PROTEIN_KINASE_ST"/>
    <property type="match status" value="1"/>
</dbReference>
<dbReference type="Proteomes" id="UP000197138">
    <property type="component" value="Unassembled WGS sequence"/>
</dbReference>
<evidence type="ECO:0000256" key="7">
    <source>
        <dbReference type="ARBA" id="ARBA00022729"/>
    </source>
</evidence>
<dbReference type="PROSITE" id="PS50927">
    <property type="entry name" value="BULB_LECTIN"/>
    <property type="match status" value="1"/>
</dbReference>
<dbReference type="InterPro" id="IPR001480">
    <property type="entry name" value="Bulb-type_lectin_dom"/>
</dbReference>
<dbReference type="GO" id="GO:0004674">
    <property type="term" value="F:protein serine/threonine kinase activity"/>
    <property type="evidence" value="ECO:0007669"/>
    <property type="project" value="UniProtKB-KW"/>
</dbReference>
<dbReference type="EC" id="2.7.11.1" evidence="19"/>
<dbReference type="Proteomes" id="UP000515151">
    <property type="component" value="Chromosome 5"/>
</dbReference>
<dbReference type="InterPro" id="IPR017441">
    <property type="entry name" value="Protein_kinase_ATP_BS"/>
</dbReference>
<keyword evidence="6 23" id="KW-0812">Transmembrane</keyword>
<dbReference type="SMART" id="SM00108">
    <property type="entry name" value="B_lectin"/>
    <property type="match status" value="1"/>
</dbReference>
<dbReference type="PROSITE" id="PS50011">
    <property type="entry name" value="PROTEIN_KINASE_DOM"/>
    <property type="match status" value="1"/>
</dbReference>
<keyword evidence="16" id="KW-0325">Glycoprotein</keyword>